<sequence>MSLEPTMDVREDRLDIMEPYIEVIEKRKRLEMEKVYKDRSKVDVTINIGSSTKLAPSFGLDPRMHGYQQHGALVSAGPVDYVRYVQPINMTQVRASDEEAKEALPSSGHKACNWVKNDSPGL</sequence>
<organism evidence="2">
    <name type="scientific">Cryptococcus bacillisporus CA1280</name>
    <dbReference type="NCBI Taxonomy" id="1296109"/>
    <lineage>
        <taxon>Eukaryota</taxon>
        <taxon>Fungi</taxon>
        <taxon>Dikarya</taxon>
        <taxon>Basidiomycota</taxon>
        <taxon>Agaricomycotina</taxon>
        <taxon>Tremellomycetes</taxon>
        <taxon>Tremellales</taxon>
        <taxon>Cryptococcaceae</taxon>
        <taxon>Cryptococcus</taxon>
        <taxon>Cryptococcus gattii species complex</taxon>
    </lineage>
</organism>
<dbReference type="AlphaFoldDB" id="A0A0D0VLB5"/>
<gene>
    <name evidence="2" type="ORF">I312_05142</name>
</gene>
<dbReference type="EMBL" id="KN847987">
    <property type="protein sequence ID" value="KIR45780.1"/>
    <property type="molecule type" value="Genomic_DNA"/>
</dbReference>
<accession>A0A0D0VLB5</accession>
<evidence type="ECO:0000313" key="2">
    <source>
        <dbReference type="EMBL" id="KIR45780.1"/>
    </source>
</evidence>
<name>A0A0D0VLB5_CRYGA</name>
<feature type="region of interest" description="Disordered" evidence="1">
    <location>
        <begin position="96"/>
        <end position="122"/>
    </location>
</feature>
<dbReference type="HOGENOM" id="CLU_2026629_0_0_1"/>
<reference evidence="2" key="1">
    <citation type="submission" date="2015-01" db="EMBL/GenBank/DDBJ databases">
        <title>The Genome Sequence of Cryptococcus gattii CA1280.</title>
        <authorList>
            <consortium name="The Broad Institute Genomics Platform"/>
            <person name="Cuomo C."/>
            <person name="Litvintseva A."/>
            <person name="Chen Y."/>
            <person name="Heitman J."/>
            <person name="Sun S."/>
            <person name="Springer D."/>
            <person name="Dromer F."/>
            <person name="Young S."/>
            <person name="Zeng Q."/>
            <person name="Gargeya S."/>
            <person name="Abouelleil A."/>
            <person name="Alvarado L."/>
            <person name="Chapman S.B."/>
            <person name="Gainer-Dewar J."/>
            <person name="Goldberg J."/>
            <person name="Griggs A."/>
            <person name="Gujja S."/>
            <person name="Hansen M."/>
            <person name="Howarth C."/>
            <person name="Imamovic A."/>
            <person name="Larimer J."/>
            <person name="Murphy C."/>
            <person name="Naylor J."/>
            <person name="Pearson M."/>
            <person name="Priest M."/>
            <person name="Roberts A."/>
            <person name="Saif S."/>
            <person name="Shea T."/>
            <person name="Sykes S."/>
            <person name="Wortman J."/>
            <person name="Nusbaum C."/>
            <person name="Birren B."/>
        </authorList>
    </citation>
    <scope>NUCLEOTIDE SEQUENCE [LARGE SCALE GENOMIC DNA]</scope>
    <source>
        <strain evidence="2">CA1280</strain>
    </source>
</reference>
<proteinExistence type="predicted"/>
<evidence type="ECO:0000256" key="1">
    <source>
        <dbReference type="SAM" id="MobiDB-lite"/>
    </source>
</evidence>
<protein>
    <submittedName>
        <fullName evidence="2">Uncharacterized protein</fullName>
    </submittedName>
</protein>